<dbReference type="Proteomes" id="UP000177418">
    <property type="component" value="Unassembled WGS sequence"/>
</dbReference>
<reference evidence="7 8" key="1">
    <citation type="journal article" date="2016" name="Nat. Commun.">
        <title>Thousands of microbial genomes shed light on interconnected biogeochemical processes in an aquifer system.</title>
        <authorList>
            <person name="Anantharaman K."/>
            <person name="Brown C.T."/>
            <person name="Hug L.A."/>
            <person name="Sharon I."/>
            <person name="Castelle C.J."/>
            <person name="Probst A.J."/>
            <person name="Thomas B.C."/>
            <person name="Singh A."/>
            <person name="Wilkins M.J."/>
            <person name="Karaoz U."/>
            <person name="Brodie E.L."/>
            <person name="Williams K.H."/>
            <person name="Hubbard S.S."/>
            <person name="Banfield J.F."/>
        </authorList>
    </citation>
    <scope>NUCLEOTIDE SEQUENCE [LARGE SCALE GENOMIC DNA]</scope>
</reference>
<dbReference type="Gene3D" id="3.10.20.80">
    <property type="entry name" value="Translation initiation factor 3 (IF-3), N-terminal domain"/>
    <property type="match status" value="1"/>
</dbReference>
<dbReference type="Pfam" id="PF00707">
    <property type="entry name" value="IF3_C"/>
    <property type="match status" value="1"/>
</dbReference>
<dbReference type="EMBL" id="MGAV01000024">
    <property type="protein sequence ID" value="OGK53132.1"/>
    <property type="molecule type" value="Genomic_DNA"/>
</dbReference>
<gene>
    <name evidence="7" type="ORF">A3H78_01995</name>
</gene>
<accession>A0A1F7JC13</accession>
<comment type="similarity">
    <text evidence="1">Belongs to the IF-3 family.</text>
</comment>
<evidence type="ECO:0000256" key="2">
    <source>
        <dbReference type="ARBA" id="ARBA00022540"/>
    </source>
</evidence>
<dbReference type="SUPFAM" id="SSF55200">
    <property type="entry name" value="Translation initiation factor IF3, C-terminal domain"/>
    <property type="match status" value="1"/>
</dbReference>
<evidence type="ECO:0000256" key="4">
    <source>
        <dbReference type="NCBIfam" id="TIGR00168"/>
    </source>
</evidence>
<sequence length="177" mass="20450">MIKKFNRERNKKHFLLNYQITASQLRLIDDSGKFLGIMDKDKALNLAKEFGKDLVLVSPLSQPPVAKLIDFKKFLYQENKKNKDAKKGAKRGGTKDIKLSLFIGPMDRQRMLNKTRDFIHDGHQVRISLPLRGRELGKKPMAQDLINSFTNELNDVAQRSEIKMQGKIMLTILNRKK</sequence>
<comment type="caution">
    <text evidence="7">The sequence shown here is derived from an EMBL/GenBank/DDBJ whole genome shotgun (WGS) entry which is preliminary data.</text>
</comment>
<keyword evidence="3" id="KW-0648">Protein biosynthesis</keyword>
<dbReference type="NCBIfam" id="TIGR00168">
    <property type="entry name" value="infC"/>
    <property type="match status" value="1"/>
</dbReference>
<dbReference type="InterPro" id="IPR019814">
    <property type="entry name" value="Translation_initiation_fac_3_N"/>
</dbReference>
<dbReference type="AlphaFoldDB" id="A0A1F7JC13"/>
<organism evidence="7 8">
    <name type="scientific">Candidatus Roizmanbacteria bacterium RIFCSPLOWO2_02_FULL_36_11</name>
    <dbReference type="NCBI Taxonomy" id="1802071"/>
    <lineage>
        <taxon>Bacteria</taxon>
        <taxon>Candidatus Roizmaniibacteriota</taxon>
    </lineage>
</organism>
<dbReference type="GO" id="GO:0032790">
    <property type="term" value="P:ribosome disassembly"/>
    <property type="evidence" value="ECO:0007669"/>
    <property type="project" value="TreeGrafter"/>
</dbReference>
<dbReference type="PANTHER" id="PTHR10938">
    <property type="entry name" value="TRANSLATION INITIATION FACTOR IF-3"/>
    <property type="match status" value="1"/>
</dbReference>
<dbReference type="GO" id="GO:0043022">
    <property type="term" value="F:ribosome binding"/>
    <property type="evidence" value="ECO:0007669"/>
    <property type="project" value="TreeGrafter"/>
</dbReference>
<feature type="domain" description="Translation initiation factor 3 N-terminal" evidence="6">
    <location>
        <begin position="17"/>
        <end position="85"/>
    </location>
</feature>
<evidence type="ECO:0000313" key="7">
    <source>
        <dbReference type="EMBL" id="OGK53132.1"/>
    </source>
</evidence>
<proteinExistence type="inferred from homology"/>
<dbReference type="InterPro" id="IPR001288">
    <property type="entry name" value="Translation_initiation_fac_3"/>
</dbReference>
<evidence type="ECO:0000259" key="6">
    <source>
        <dbReference type="Pfam" id="PF05198"/>
    </source>
</evidence>
<dbReference type="Gene3D" id="3.30.110.10">
    <property type="entry name" value="Translation initiation factor 3 (IF-3), C-terminal domain"/>
    <property type="match status" value="1"/>
</dbReference>
<dbReference type="GO" id="GO:0005737">
    <property type="term" value="C:cytoplasm"/>
    <property type="evidence" value="ECO:0007669"/>
    <property type="project" value="UniProtKB-ARBA"/>
</dbReference>
<name>A0A1F7JC13_9BACT</name>
<keyword evidence="2 7" id="KW-0396">Initiation factor</keyword>
<dbReference type="Pfam" id="PF05198">
    <property type="entry name" value="IF3_N"/>
    <property type="match status" value="1"/>
</dbReference>
<dbReference type="InterPro" id="IPR019815">
    <property type="entry name" value="Translation_initiation_fac_3_C"/>
</dbReference>
<dbReference type="GO" id="GO:0003743">
    <property type="term" value="F:translation initiation factor activity"/>
    <property type="evidence" value="ECO:0007669"/>
    <property type="project" value="UniProtKB-UniRule"/>
</dbReference>
<evidence type="ECO:0000313" key="8">
    <source>
        <dbReference type="Proteomes" id="UP000177418"/>
    </source>
</evidence>
<evidence type="ECO:0000256" key="3">
    <source>
        <dbReference type="ARBA" id="ARBA00022917"/>
    </source>
</evidence>
<protein>
    <recommendedName>
        <fullName evidence="4">Translation initiation factor IF-3</fullName>
    </recommendedName>
</protein>
<dbReference type="PANTHER" id="PTHR10938:SF0">
    <property type="entry name" value="TRANSLATION INITIATION FACTOR IF-3, MITOCHONDRIAL"/>
    <property type="match status" value="1"/>
</dbReference>
<dbReference type="SUPFAM" id="SSF54364">
    <property type="entry name" value="Translation initiation factor IF3, N-terminal domain"/>
    <property type="match status" value="1"/>
</dbReference>
<dbReference type="InterPro" id="IPR036788">
    <property type="entry name" value="T_IF-3_C_sf"/>
</dbReference>
<evidence type="ECO:0000259" key="5">
    <source>
        <dbReference type="Pfam" id="PF00707"/>
    </source>
</evidence>
<evidence type="ECO:0000256" key="1">
    <source>
        <dbReference type="ARBA" id="ARBA00005439"/>
    </source>
</evidence>
<dbReference type="InterPro" id="IPR036787">
    <property type="entry name" value="T_IF-3_N_sf"/>
</dbReference>
<feature type="domain" description="Translation initiation factor 3 C-terminal" evidence="5">
    <location>
        <begin position="94"/>
        <end position="176"/>
    </location>
</feature>